<protein>
    <submittedName>
        <fullName evidence="2">Uncharacterized protein</fullName>
    </submittedName>
</protein>
<keyword evidence="3" id="KW-1185">Reference proteome</keyword>
<evidence type="ECO:0000313" key="3">
    <source>
        <dbReference type="Proteomes" id="UP000198959"/>
    </source>
</evidence>
<name>A0A1C6TCN2_9ACTN</name>
<reference evidence="3" key="1">
    <citation type="submission" date="2016-06" db="EMBL/GenBank/DDBJ databases">
        <authorList>
            <person name="Varghese N."/>
            <person name="Submissions Spin"/>
        </authorList>
    </citation>
    <scope>NUCLEOTIDE SEQUENCE [LARGE SCALE GENOMIC DNA]</scope>
    <source>
        <strain evidence="3">DSM 43817</strain>
    </source>
</reference>
<dbReference type="Proteomes" id="UP000198959">
    <property type="component" value="Unassembled WGS sequence"/>
</dbReference>
<accession>A0A1C6TCN2</accession>
<dbReference type="EMBL" id="FMHW01000002">
    <property type="protein sequence ID" value="SCL39570.1"/>
    <property type="molecule type" value="Genomic_DNA"/>
</dbReference>
<sequence length="36" mass="3646">MRDGHPTGRSGIGDLPGQGRADPSDTSPIPDGSDII</sequence>
<proteinExistence type="predicted"/>
<evidence type="ECO:0000256" key="1">
    <source>
        <dbReference type="SAM" id="MobiDB-lite"/>
    </source>
</evidence>
<gene>
    <name evidence="2" type="ORF">GA0074692_5408</name>
</gene>
<dbReference type="AlphaFoldDB" id="A0A1C6TCN2"/>
<organism evidence="2 3">
    <name type="scientific">Micromonospora pallida</name>
    <dbReference type="NCBI Taxonomy" id="145854"/>
    <lineage>
        <taxon>Bacteria</taxon>
        <taxon>Bacillati</taxon>
        <taxon>Actinomycetota</taxon>
        <taxon>Actinomycetes</taxon>
        <taxon>Micromonosporales</taxon>
        <taxon>Micromonosporaceae</taxon>
        <taxon>Micromonospora</taxon>
    </lineage>
</organism>
<feature type="region of interest" description="Disordered" evidence="1">
    <location>
        <begin position="1"/>
        <end position="36"/>
    </location>
</feature>
<evidence type="ECO:0000313" key="2">
    <source>
        <dbReference type="EMBL" id="SCL39570.1"/>
    </source>
</evidence>